<dbReference type="Proteomes" id="UP001236507">
    <property type="component" value="Unassembled WGS sequence"/>
</dbReference>
<name>A0ABT6YFE1_9BACT</name>
<evidence type="ECO:0000313" key="2">
    <source>
        <dbReference type="Proteomes" id="UP001236507"/>
    </source>
</evidence>
<proteinExistence type="predicted"/>
<dbReference type="PROSITE" id="PS51257">
    <property type="entry name" value="PROKAR_LIPOPROTEIN"/>
    <property type="match status" value="1"/>
</dbReference>
<accession>A0ABT6YFE1</accession>
<gene>
    <name evidence="1" type="ORF">QM524_24020</name>
</gene>
<reference evidence="1 2" key="1">
    <citation type="submission" date="2023-05" db="EMBL/GenBank/DDBJ databases">
        <title>Novel species of genus Flectobacillus isolated from stream in China.</title>
        <authorList>
            <person name="Lu H."/>
        </authorList>
    </citation>
    <scope>NUCLEOTIDE SEQUENCE [LARGE SCALE GENOMIC DNA]</scope>
    <source>
        <strain evidence="1 2">KCTC 42575</strain>
    </source>
</reference>
<evidence type="ECO:0008006" key="3">
    <source>
        <dbReference type="Google" id="ProtNLM"/>
    </source>
</evidence>
<sequence length="282" mass="32294">MKTLLSLIILTFTTVGCANKQTPKDEKLSVAENQENTVTIFRQVADFPTIKDTTKFITDLQQTFGLEVDESSFQKVIKKITTYQKVKIYGSDNDYIFIEYDYGDGSGAAFPWKYQILLTTDGKLVKIFSGHRFEFVEIFKGKNPFLLIVVGTAKGNGGHEIYKMSADTLENVYEGYLDNAIRTYDAHQDNRIYEPNELSLKIKDYNNDGLNDIAFVGKIVLIQGQTKNGDWFDNETINGKTVTYSVDNPFKKILVEFVFLYSKQTGHFKAKENYIEKYRLDN</sequence>
<protein>
    <recommendedName>
        <fullName evidence="3">Lipoprotein</fullName>
    </recommendedName>
</protein>
<organism evidence="1 2">
    <name type="scientific">Flectobacillus roseus</name>
    <dbReference type="NCBI Taxonomy" id="502259"/>
    <lineage>
        <taxon>Bacteria</taxon>
        <taxon>Pseudomonadati</taxon>
        <taxon>Bacteroidota</taxon>
        <taxon>Cytophagia</taxon>
        <taxon>Cytophagales</taxon>
        <taxon>Flectobacillaceae</taxon>
        <taxon>Flectobacillus</taxon>
    </lineage>
</organism>
<dbReference type="EMBL" id="JASHIF010000027">
    <property type="protein sequence ID" value="MDI9862312.1"/>
    <property type="molecule type" value="Genomic_DNA"/>
</dbReference>
<comment type="caution">
    <text evidence="1">The sequence shown here is derived from an EMBL/GenBank/DDBJ whole genome shotgun (WGS) entry which is preliminary data.</text>
</comment>
<dbReference type="RefSeq" id="WP_283346580.1">
    <property type="nucleotide sequence ID" value="NZ_JASHIF010000027.1"/>
</dbReference>
<keyword evidence="2" id="KW-1185">Reference proteome</keyword>
<evidence type="ECO:0000313" key="1">
    <source>
        <dbReference type="EMBL" id="MDI9862312.1"/>
    </source>
</evidence>